<dbReference type="Proteomes" id="UP000316598">
    <property type="component" value="Unassembled WGS sequence"/>
</dbReference>
<evidence type="ECO:0000256" key="1">
    <source>
        <dbReference type="SAM" id="MobiDB-lite"/>
    </source>
</evidence>
<dbReference type="AlphaFoldDB" id="A0A5C5WS73"/>
<feature type="region of interest" description="Disordered" evidence="1">
    <location>
        <begin position="30"/>
        <end position="64"/>
    </location>
</feature>
<protein>
    <submittedName>
        <fullName evidence="2">Uncharacterized protein</fullName>
    </submittedName>
</protein>
<gene>
    <name evidence="2" type="ORF">Pla22_13970</name>
</gene>
<accession>A0A5C5WS73</accession>
<reference evidence="2 3" key="1">
    <citation type="submission" date="2019-02" db="EMBL/GenBank/DDBJ databases">
        <title>Deep-cultivation of Planctomycetes and their phenomic and genomic characterization uncovers novel biology.</title>
        <authorList>
            <person name="Wiegand S."/>
            <person name="Jogler M."/>
            <person name="Boedeker C."/>
            <person name="Pinto D."/>
            <person name="Vollmers J."/>
            <person name="Rivas-Marin E."/>
            <person name="Kohn T."/>
            <person name="Peeters S.H."/>
            <person name="Heuer A."/>
            <person name="Rast P."/>
            <person name="Oberbeckmann S."/>
            <person name="Bunk B."/>
            <person name="Jeske O."/>
            <person name="Meyerdierks A."/>
            <person name="Storesund J.E."/>
            <person name="Kallscheuer N."/>
            <person name="Luecker S."/>
            <person name="Lage O.M."/>
            <person name="Pohl T."/>
            <person name="Merkel B.J."/>
            <person name="Hornburger P."/>
            <person name="Mueller R.-W."/>
            <person name="Bruemmer F."/>
            <person name="Labrenz M."/>
            <person name="Spormann A.M."/>
            <person name="Op Den Camp H."/>
            <person name="Overmann J."/>
            <person name="Amann R."/>
            <person name="Jetten M.S.M."/>
            <person name="Mascher T."/>
            <person name="Medema M.H."/>
            <person name="Devos D.P."/>
            <person name="Kaster A.-K."/>
            <person name="Ovreas L."/>
            <person name="Rohde M."/>
            <person name="Galperin M.Y."/>
            <person name="Jogler C."/>
        </authorList>
    </citation>
    <scope>NUCLEOTIDE SEQUENCE [LARGE SCALE GENOMIC DNA]</scope>
    <source>
        <strain evidence="2 3">Pla22</strain>
    </source>
</reference>
<evidence type="ECO:0000313" key="3">
    <source>
        <dbReference type="Proteomes" id="UP000316598"/>
    </source>
</evidence>
<dbReference type="EMBL" id="SJPI01000001">
    <property type="protein sequence ID" value="TWT53764.1"/>
    <property type="molecule type" value="Genomic_DNA"/>
</dbReference>
<evidence type="ECO:0000313" key="2">
    <source>
        <dbReference type="EMBL" id="TWT53764.1"/>
    </source>
</evidence>
<sequence length="64" mass="7192">MGFCTLGNLSPRVGHVLAQVDLRCIREPSAEPSWRSAIEPRGPSNMQHATNLKPLRKKDLERLL</sequence>
<organism evidence="2 3">
    <name type="scientific">Rubripirellula amarantea</name>
    <dbReference type="NCBI Taxonomy" id="2527999"/>
    <lineage>
        <taxon>Bacteria</taxon>
        <taxon>Pseudomonadati</taxon>
        <taxon>Planctomycetota</taxon>
        <taxon>Planctomycetia</taxon>
        <taxon>Pirellulales</taxon>
        <taxon>Pirellulaceae</taxon>
        <taxon>Rubripirellula</taxon>
    </lineage>
</organism>
<comment type="caution">
    <text evidence="2">The sequence shown here is derived from an EMBL/GenBank/DDBJ whole genome shotgun (WGS) entry which is preliminary data.</text>
</comment>
<keyword evidence="3" id="KW-1185">Reference proteome</keyword>
<name>A0A5C5WS73_9BACT</name>
<proteinExistence type="predicted"/>